<sequence length="74" mass="8318">MKIKIFILTFIIIYLLLSLPIMFGFGWSVDWVQGATFFQKMKVHVVEGLFSYWIPKILIAGVAGILISIKAGGK</sequence>
<evidence type="ECO:0000313" key="3">
    <source>
        <dbReference type="Proteomes" id="UP000737402"/>
    </source>
</evidence>
<proteinExistence type="predicted"/>
<name>A0ABS2P503_9BACI</name>
<keyword evidence="3" id="KW-1185">Reference proteome</keyword>
<evidence type="ECO:0000256" key="1">
    <source>
        <dbReference type="SAM" id="Phobius"/>
    </source>
</evidence>
<protein>
    <submittedName>
        <fullName evidence="2">Uncharacterized protein</fullName>
    </submittedName>
</protein>
<keyword evidence="1" id="KW-0812">Transmembrane</keyword>
<dbReference type="RefSeq" id="WP_204418988.1">
    <property type="nucleotide sequence ID" value="NZ_JAFBED010000012.1"/>
</dbReference>
<evidence type="ECO:0000313" key="2">
    <source>
        <dbReference type="EMBL" id="MBM7621936.1"/>
    </source>
</evidence>
<feature type="transmembrane region" description="Helical" evidence="1">
    <location>
        <begin position="49"/>
        <end position="69"/>
    </location>
</feature>
<keyword evidence="1" id="KW-1133">Transmembrane helix</keyword>
<keyword evidence="1" id="KW-0472">Membrane</keyword>
<dbReference type="Proteomes" id="UP000737402">
    <property type="component" value="Unassembled WGS sequence"/>
</dbReference>
<organism evidence="2 3">
    <name type="scientific">Sutcliffiella tianshenii</name>
    <dbReference type="NCBI Taxonomy" id="1463404"/>
    <lineage>
        <taxon>Bacteria</taxon>
        <taxon>Bacillati</taxon>
        <taxon>Bacillota</taxon>
        <taxon>Bacilli</taxon>
        <taxon>Bacillales</taxon>
        <taxon>Bacillaceae</taxon>
        <taxon>Sutcliffiella</taxon>
    </lineage>
</organism>
<gene>
    <name evidence="2" type="ORF">JOC95_003844</name>
</gene>
<comment type="caution">
    <text evidence="2">The sequence shown here is derived from an EMBL/GenBank/DDBJ whole genome shotgun (WGS) entry which is preliminary data.</text>
</comment>
<feature type="transmembrane region" description="Helical" evidence="1">
    <location>
        <begin position="7"/>
        <end position="29"/>
    </location>
</feature>
<accession>A0ABS2P503</accession>
<dbReference type="EMBL" id="JAFBED010000012">
    <property type="protein sequence ID" value="MBM7621936.1"/>
    <property type="molecule type" value="Genomic_DNA"/>
</dbReference>
<reference evidence="2 3" key="1">
    <citation type="submission" date="2021-01" db="EMBL/GenBank/DDBJ databases">
        <title>Genomic Encyclopedia of Type Strains, Phase IV (KMG-IV): sequencing the most valuable type-strain genomes for metagenomic binning, comparative biology and taxonomic classification.</title>
        <authorList>
            <person name="Goeker M."/>
        </authorList>
    </citation>
    <scope>NUCLEOTIDE SEQUENCE [LARGE SCALE GENOMIC DNA]</scope>
    <source>
        <strain evidence="2 3">DSM 25879</strain>
    </source>
</reference>